<dbReference type="Proteomes" id="UP000515163">
    <property type="component" value="Unplaced"/>
</dbReference>
<feature type="compositionally biased region" description="Low complexity" evidence="1">
    <location>
        <begin position="688"/>
        <end position="704"/>
    </location>
</feature>
<evidence type="ECO:0000313" key="4">
    <source>
        <dbReference type="Proteomes" id="UP000515163"/>
    </source>
</evidence>
<feature type="compositionally biased region" description="Polar residues" evidence="1">
    <location>
        <begin position="765"/>
        <end position="775"/>
    </location>
</feature>
<feature type="compositionally biased region" description="Basic and acidic residues" evidence="1">
    <location>
        <begin position="347"/>
        <end position="360"/>
    </location>
</feature>
<feature type="compositionally biased region" description="Basic and acidic residues" evidence="1">
    <location>
        <begin position="817"/>
        <end position="828"/>
    </location>
</feature>
<organism evidence="4 5">
    <name type="scientific">Actinia tenebrosa</name>
    <name type="common">Australian red waratah sea anemone</name>
    <dbReference type="NCBI Taxonomy" id="6105"/>
    <lineage>
        <taxon>Eukaryota</taxon>
        <taxon>Metazoa</taxon>
        <taxon>Cnidaria</taxon>
        <taxon>Anthozoa</taxon>
        <taxon>Hexacorallia</taxon>
        <taxon>Actiniaria</taxon>
        <taxon>Actiniidae</taxon>
        <taxon>Actinia</taxon>
    </lineage>
</organism>
<gene>
    <name evidence="5" type="primary">LOC116294081</name>
</gene>
<keyword evidence="2" id="KW-0472">Membrane</keyword>
<dbReference type="PANTHER" id="PTHR10663:SF388">
    <property type="entry name" value="GOLGI-SPECIFIC BREFELDIN A-RESISTANCE GUANINE NUCLEOTIDE EXCHANGE FACTOR 1"/>
    <property type="match status" value="1"/>
</dbReference>
<keyword evidence="4" id="KW-1185">Reference proteome</keyword>
<evidence type="ECO:0000256" key="2">
    <source>
        <dbReference type="SAM" id="Phobius"/>
    </source>
</evidence>
<evidence type="ECO:0000313" key="5">
    <source>
        <dbReference type="RefSeq" id="XP_031557472.1"/>
    </source>
</evidence>
<name>A0A6P8HXZ2_ACTTE</name>
<dbReference type="OrthoDB" id="5965305at2759"/>
<feature type="domain" description="GBF1-like tetratricopeptide repeats" evidence="3">
    <location>
        <begin position="485"/>
        <end position="630"/>
    </location>
</feature>
<proteinExistence type="predicted"/>
<dbReference type="InterPro" id="IPR056604">
    <property type="entry name" value="GBF1-like_TPR"/>
</dbReference>
<dbReference type="RefSeq" id="XP_031557472.1">
    <property type="nucleotide sequence ID" value="XM_031701612.1"/>
</dbReference>
<dbReference type="GeneID" id="116294081"/>
<reference evidence="5" key="1">
    <citation type="submission" date="2025-08" db="UniProtKB">
        <authorList>
            <consortium name="RefSeq"/>
        </authorList>
    </citation>
    <scope>IDENTIFICATION</scope>
</reference>
<keyword evidence="2" id="KW-0812">Transmembrane</keyword>
<evidence type="ECO:0000259" key="3">
    <source>
        <dbReference type="Pfam" id="PF23325"/>
    </source>
</evidence>
<feature type="non-terminal residue" evidence="5">
    <location>
        <position position="1"/>
    </location>
</feature>
<dbReference type="Pfam" id="PF23325">
    <property type="entry name" value="TPR_28"/>
    <property type="match status" value="1"/>
</dbReference>
<dbReference type="AlphaFoldDB" id="A0A6P8HXZ2"/>
<feature type="compositionally biased region" description="Pro residues" evidence="1">
    <location>
        <begin position="734"/>
        <end position="749"/>
    </location>
</feature>
<feature type="transmembrane region" description="Helical" evidence="2">
    <location>
        <begin position="574"/>
        <end position="594"/>
    </location>
</feature>
<dbReference type="InParanoid" id="A0A6P8HXZ2"/>
<feature type="region of interest" description="Disordered" evidence="1">
    <location>
        <begin position="688"/>
        <end position="778"/>
    </location>
</feature>
<dbReference type="KEGG" id="aten:116294081"/>
<feature type="region of interest" description="Disordered" evidence="1">
    <location>
        <begin position="791"/>
        <end position="857"/>
    </location>
</feature>
<accession>A0A6P8HXZ2</accession>
<keyword evidence="2" id="KW-1133">Transmembrane helix</keyword>
<feature type="region of interest" description="Disordered" evidence="1">
    <location>
        <begin position="347"/>
        <end position="397"/>
    </location>
</feature>
<dbReference type="PANTHER" id="PTHR10663">
    <property type="entry name" value="GUANYL-NUCLEOTIDE EXCHANGE FACTOR"/>
    <property type="match status" value="1"/>
</dbReference>
<protein>
    <submittedName>
        <fullName evidence="5">Golgi-specific brefeldin A-resistance guanine nucleotide exchange factor 1-like</fullName>
    </submittedName>
</protein>
<evidence type="ECO:0000256" key="1">
    <source>
        <dbReference type="SAM" id="MobiDB-lite"/>
    </source>
</evidence>
<sequence>AEDFVDVSGRVNLLKEELPVAKTDTSLFSWYQYLVNPEPAMTRGQTPEDKEAQKQAQTVIRDLHPELLITESKFLRFESLNELIKVLTYTSNPDNFESIGVHFDEESAVFCLELLIRVVLQNSSLVERSVVGLLRLAIRLLRKDEISSQVLTTLRVLLMMKHSVLMACGRQICFGLHELLRTNASSITTTRDWITVFTLIECVGAAATPPTVTARTPAPAPTVVKDVDSDSAIGECDSVSDALSTCDSDVGSFTAIEADSGTSTSGDTWLLINKDESDDLPANQYDLTVSVQLNKHDSKCFIKSCQSLTFLIRDCNHVRKENFLHCIHAVRVYAEASLNSAAGLRQNEHQFKDPPVEPKSGRSNKKGSSSKSKKSPTGVTKRKFARSSGNSSSTSEDEVEIFETINNAYDAMSLQLIELIYALHTHAARFYDKDTAVTNINKQPSQNGPKVGLTAQAPIIGTQVPAHHVQVEEPPEAGVEMGFLWTKCWCPLLQGIARLCCDNRKEVRMSALTYLQRALLVHDMQTLSAVEWESCFNKVLFPMLARLLEVNNTGDPIGLEETRMRAATLLCKVFLQHLTALLSLSTFTALWLTILDYMDKYMHADKSDLLYEAIPESLKNMLLVMSTAGIFEQEDYTLSLGNADKTKPAGPRLARTDSEVHRYSALWQVTWERIDCFLPNMKQELFLRSQPSSRASSPQSARPSSDGEAVTEKPEKSANVEGGSTKSIQDARPTSPPPKGTSITSPPPQGQQVCVMLQPPLPSLGNRSGSPTQLGSLADNVRTSVPIILAPSPELNKKGPKPVQPVCEAQPTNENTENSHDPSLREDSTIDLTSVIEEDEATDQAPEKPPKTAIYDI</sequence>